<organism evidence="1 2">
    <name type="scientific">Tunturiibacter lichenicola</name>
    <dbReference type="NCBI Taxonomy" id="2051959"/>
    <lineage>
        <taxon>Bacteria</taxon>
        <taxon>Pseudomonadati</taxon>
        <taxon>Acidobacteriota</taxon>
        <taxon>Terriglobia</taxon>
        <taxon>Terriglobales</taxon>
        <taxon>Acidobacteriaceae</taxon>
        <taxon>Tunturiibacter</taxon>
    </lineage>
</organism>
<name>A0A7W8N4I1_9BACT</name>
<evidence type="ECO:0000313" key="1">
    <source>
        <dbReference type="EMBL" id="MBB5343591.1"/>
    </source>
</evidence>
<reference evidence="1 2" key="1">
    <citation type="submission" date="2020-08" db="EMBL/GenBank/DDBJ databases">
        <title>Genomic Encyclopedia of Type Strains, Phase IV (KMG-V): Genome sequencing to study the core and pangenomes of soil and plant-associated prokaryotes.</title>
        <authorList>
            <person name="Whitman W."/>
        </authorList>
    </citation>
    <scope>NUCLEOTIDE SEQUENCE [LARGE SCALE GENOMIC DNA]</scope>
    <source>
        <strain evidence="1 2">M8US30</strain>
    </source>
</reference>
<dbReference type="EMBL" id="JACHDZ010000002">
    <property type="protein sequence ID" value="MBB5343591.1"/>
    <property type="molecule type" value="Genomic_DNA"/>
</dbReference>
<protein>
    <submittedName>
        <fullName evidence="1">Uncharacterized protein</fullName>
    </submittedName>
</protein>
<sequence length="121" mass="13581">MAHSFKPRIMYIENKGGEIVKLAQHGLGESPFQRQVQRCTTKAVRCKASRAVGSSRIISISRQVSTSGFQGPNVTAKIHSTQQTLLLRSMTTFEKSTGRKFASYRNTSIRRTLRKQTHNGK</sequence>
<comment type="caution">
    <text evidence="1">The sequence shown here is derived from an EMBL/GenBank/DDBJ whole genome shotgun (WGS) entry which is preliminary data.</text>
</comment>
<accession>A0A7W8N4I1</accession>
<dbReference type="AlphaFoldDB" id="A0A7W8N4I1"/>
<evidence type="ECO:0000313" key="2">
    <source>
        <dbReference type="Proteomes" id="UP000569092"/>
    </source>
</evidence>
<proteinExistence type="predicted"/>
<dbReference type="Proteomes" id="UP000569092">
    <property type="component" value="Unassembled WGS sequence"/>
</dbReference>
<gene>
    <name evidence="1" type="ORF">HDF10_001566</name>
</gene>